<dbReference type="CDD" id="cd09394">
    <property type="entry name" value="LIM1_Rga"/>
    <property type="match status" value="1"/>
</dbReference>
<feature type="compositionally biased region" description="Polar residues" evidence="6">
    <location>
        <begin position="570"/>
        <end position="592"/>
    </location>
</feature>
<dbReference type="Gene3D" id="2.10.110.10">
    <property type="entry name" value="Cysteine Rich Protein"/>
    <property type="match status" value="2"/>
</dbReference>
<dbReference type="InterPro" id="IPR050729">
    <property type="entry name" value="Rho-GAP"/>
</dbReference>
<dbReference type="Pfam" id="PF00412">
    <property type="entry name" value="LIM"/>
    <property type="match status" value="2"/>
</dbReference>
<feature type="compositionally biased region" description="Basic and acidic residues" evidence="6">
    <location>
        <begin position="327"/>
        <end position="358"/>
    </location>
</feature>
<name>A0A9P8P178_9ASCO</name>
<evidence type="ECO:0000256" key="2">
    <source>
        <dbReference type="ARBA" id="ARBA00022723"/>
    </source>
</evidence>
<dbReference type="InterPro" id="IPR000198">
    <property type="entry name" value="RhoGAP_dom"/>
</dbReference>
<evidence type="ECO:0000259" key="7">
    <source>
        <dbReference type="PROSITE" id="PS50023"/>
    </source>
</evidence>
<dbReference type="Gene3D" id="1.10.555.10">
    <property type="entry name" value="Rho GTPase activation protein"/>
    <property type="match status" value="1"/>
</dbReference>
<dbReference type="OrthoDB" id="19923at2759"/>
<feature type="region of interest" description="Disordered" evidence="6">
    <location>
        <begin position="290"/>
        <end position="456"/>
    </location>
</feature>
<keyword evidence="5" id="KW-0175">Coiled coil</keyword>
<dbReference type="GO" id="GO:0005938">
    <property type="term" value="C:cell cortex"/>
    <property type="evidence" value="ECO:0007669"/>
    <property type="project" value="UniProtKB-ARBA"/>
</dbReference>
<proteinExistence type="predicted"/>
<dbReference type="SMART" id="SM00132">
    <property type="entry name" value="LIM"/>
    <property type="match status" value="2"/>
</dbReference>
<feature type="compositionally biased region" description="Polar residues" evidence="6">
    <location>
        <begin position="526"/>
        <end position="552"/>
    </location>
</feature>
<dbReference type="PROSITE" id="PS50238">
    <property type="entry name" value="RHOGAP"/>
    <property type="match status" value="1"/>
</dbReference>
<dbReference type="GeneID" id="70237038"/>
<dbReference type="RefSeq" id="XP_046060009.1">
    <property type="nucleotide sequence ID" value="XM_046206221.1"/>
</dbReference>
<dbReference type="CDD" id="cd00159">
    <property type="entry name" value="RhoGAP"/>
    <property type="match status" value="1"/>
</dbReference>
<keyword evidence="2 4" id="KW-0479">Metal-binding</keyword>
<dbReference type="InterPro" id="IPR008936">
    <property type="entry name" value="Rho_GTPase_activation_prot"/>
</dbReference>
<dbReference type="GO" id="GO:0005933">
    <property type="term" value="C:cellular bud"/>
    <property type="evidence" value="ECO:0007669"/>
    <property type="project" value="UniProtKB-ARBA"/>
</dbReference>
<feature type="compositionally biased region" description="Polar residues" evidence="6">
    <location>
        <begin position="424"/>
        <end position="441"/>
    </location>
</feature>
<evidence type="ECO:0000256" key="3">
    <source>
        <dbReference type="ARBA" id="ARBA00022833"/>
    </source>
</evidence>
<reference evidence="9" key="1">
    <citation type="journal article" date="2021" name="Open Biol.">
        <title>Shared evolutionary footprints suggest mitochondrial oxidative damage underlies multiple complex I losses in fungi.</title>
        <authorList>
            <person name="Schikora-Tamarit M.A."/>
            <person name="Marcet-Houben M."/>
            <person name="Nosek J."/>
            <person name="Gabaldon T."/>
        </authorList>
    </citation>
    <scope>NUCLEOTIDE SEQUENCE</scope>
    <source>
        <strain evidence="9">CBS6075</strain>
    </source>
</reference>
<feature type="compositionally biased region" description="Basic and acidic residues" evidence="6">
    <location>
        <begin position="508"/>
        <end position="521"/>
    </location>
</feature>
<dbReference type="PANTHER" id="PTHR23176">
    <property type="entry name" value="RHO/RAC/CDC GTPASE-ACTIVATING PROTEIN"/>
    <property type="match status" value="1"/>
</dbReference>
<gene>
    <name evidence="9" type="ORF">OGAPHI_005074</name>
</gene>
<reference evidence="9" key="2">
    <citation type="submission" date="2021-01" db="EMBL/GenBank/DDBJ databases">
        <authorList>
            <person name="Schikora-Tamarit M.A."/>
        </authorList>
    </citation>
    <scope>NUCLEOTIDE SEQUENCE</scope>
    <source>
        <strain evidence="9">CBS6075</strain>
    </source>
</reference>
<feature type="domain" description="Rho-GAP" evidence="8">
    <location>
        <begin position="645"/>
        <end position="840"/>
    </location>
</feature>
<keyword evidence="10" id="KW-1185">Reference proteome</keyword>
<evidence type="ECO:0000256" key="1">
    <source>
        <dbReference type="ARBA" id="ARBA00022468"/>
    </source>
</evidence>
<evidence type="ECO:0000313" key="10">
    <source>
        <dbReference type="Proteomes" id="UP000769157"/>
    </source>
</evidence>
<dbReference type="GO" id="GO:0005096">
    <property type="term" value="F:GTPase activator activity"/>
    <property type="evidence" value="ECO:0007669"/>
    <property type="project" value="UniProtKB-KW"/>
</dbReference>
<dbReference type="SUPFAM" id="SSF48350">
    <property type="entry name" value="GTPase activation domain, GAP"/>
    <property type="match status" value="1"/>
</dbReference>
<feature type="domain" description="LIM zinc-binding" evidence="7">
    <location>
        <begin position="5"/>
        <end position="68"/>
    </location>
</feature>
<protein>
    <submittedName>
        <fullName evidence="9">Uncharacterized protein</fullName>
    </submittedName>
</protein>
<dbReference type="CDD" id="cd09395">
    <property type="entry name" value="LIM2_Rga"/>
    <property type="match status" value="1"/>
</dbReference>
<feature type="compositionally biased region" description="Polar residues" evidence="6">
    <location>
        <begin position="290"/>
        <end position="301"/>
    </location>
</feature>
<evidence type="ECO:0000256" key="6">
    <source>
        <dbReference type="SAM" id="MobiDB-lite"/>
    </source>
</evidence>
<organism evidence="9 10">
    <name type="scientific">Ogataea philodendri</name>
    <dbReference type="NCBI Taxonomy" id="1378263"/>
    <lineage>
        <taxon>Eukaryota</taxon>
        <taxon>Fungi</taxon>
        <taxon>Dikarya</taxon>
        <taxon>Ascomycota</taxon>
        <taxon>Saccharomycotina</taxon>
        <taxon>Pichiomycetes</taxon>
        <taxon>Pichiales</taxon>
        <taxon>Pichiaceae</taxon>
        <taxon>Ogataea</taxon>
    </lineage>
</organism>
<comment type="caution">
    <text evidence="9">The sequence shown here is derived from an EMBL/GenBank/DDBJ whole genome shotgun (WGS) entry which is preliminary data.</text>
</comment>
<feature type="compositionally biased region" description="Basic and acidic residues" evidence="6">
    <location>
        <begin position="444"/>
        <end position="456"/>
    </location>
</feature>
<feature type="coiled-coil region" evidence="5">
    <location>
        <begin position="459"/>
        <end position="507"/>
    </location>
</feature>
<accession>A0A9P8P178</accession>
<dbReference type="PANTHER" id="PTHR23176:SF129">
    <property type="entry name" value="RHO GTPASE ACTIVATING PROTEIN AT 16F, ISOFORM E-RELATED"/>
    <property type="match status" value="1"/>
</dbReference>
<evidence type="ECO:0000256" key="4">
    <source>
        <dbReference type="PROSITE-ProRule" id="PRU00125"/>
    </source>
</evidence>
<feature type="region of interest" description="Disordered" evidence="6">
    <location>
        <begin position="508"/>
        <end position="601"/>
    </location>
</feature>
<dbReference type="Proteomes" id="UP000769157">
    <property type="component" value="Unassembled WGS sequence"/>
</dbReference>
<feature type="compositionally biased region" description="Polar residues" evidence="6">
    <location>
        <begin position="139"/>
        <end position="148"/>
    </location>
</feature>
<feature type="region of interest" description="Disordered" evidence="6">
    <location>
        <begin position="129"/>
        <end position="156"/>
    </location>
</feature>
<dbReference type="GO" id="GO:0007165">
    <property type="term" value="P:signal transduction"/>
    <property type="evidence" value="ECO:0007669"/>
    <property type="project" value="InterPro"/>
</dbReference>
<dbReference type="EMBL" id="JAEUBE010000366">
    <property type="protein sequence ID" value="KAH3663673.1"/>
    <property type="molecule type" value="Genomic_DNA"/>
</dbReference>
<sequence>MDNSHKCKKCHQSITEGHAYELGGDRWHIECFKCSKCDKELGVNSNFLMLGTGSLVCSDCSYSCKLCGKKIYDMAILTGDQAYCASCFKCKSCKRPIEDLRYARTSKGLFCMPCHHKLVEKKRRYEAIKAQRPRAASQPERSQPVEKTQQTDEKKQIFDDLDSSRSLSAVQKVQVTSPPKVTRSPVAQMVQASPIPVKKEFDGELLTIPLRSPNRNTVSPNVQPVAAFTSPKIEDFSHLNLATPTPTKNNRASLSGVVSPGNRNAFIFENEPDSFIDLSDDENEYENLVRTQDPTLLTRSPMSPVPHTPERRAESPAKGLNITGLPAEKREPKPEPQEIEQEEAKEPVSDLARDKENTGTHSRKSSGGFGRSLSIKNVFNRHKKSNSNTGTGADRVKIQSLRDAASPKLDQDDFLKTPDFGSPIVNQKLTPSEYSSPQYSHTRSRSDVVYDDSRPDRQVSQLENQILLLRTEIATLTSTKATLQRDVQSLTSEKTALESDISRLKEVKDKKEPEVIPVKDDDSVETPGSTQSENTLSEQMKPTVSKKMSSTDDLTDRPKKSGFIRRIFGNNGQSQPLGVNSVGSPTLQNIGSPKNFRQIDDSFTGSQEDLEEARPQGGLSTLIKSRSTNFLRVHAYPGGKPLYHCTLQERAEIEMKTVPFVFSCCLAEIENRGIREGIYRVSGSSLAIDKIEKFFETVDLSSERDVGRVSTVLEGDINAVAGMLKRYLKKIPDPVIPFKNYEQYIEISKAQNNVDKTDMLRELLSDLPEANYYVLHQLTQHLGLVVHNSRVTKMTFSSLATVFAPTLARDNTFNPQKEIMDNGAKTATTEFLFRNYIDLFAKPTF</sequence>
<dbReference type="SMART" id="SM00324">
    <property type="entry name" value="RhoGAP"/>
    <property type="match status" value="1"/>
</dbReference>
<dbReference type="InterPro" id="IPR001781">
    <property type="entry name" value="Znf_LIM"/>
</dbReference>
<dbReference type="GO" id="GO:0046872">
    <property type="term" value="F:metal ion binding"/>
    <property type="evidence" value="ECO:0007669"/>
    <property type="project" value="UniProtKB-KW"/>
</dbReference>
<dbReference type="Pfam" id="PF00620">
    <property type="entry name" value="RhoGAP"/>
    <property type="match status" value="1"/>
</dbReference>
<keyword evidence="1" id="KW-0343">GTPase activation</keyword>
<evidence type="ECO:0000259" key="8">
    <source>
        <dbReference type="PROSITE" id="PS50238"/>
    </source>
</evidence>
<keyword evidence="4" id="KW-0440">LIM domain</keyword>
<keyword evidence="3 4" id="KW-0862">Zinc</keyword>
<evidence type="ECO:0000313" key="9">
    <source>
        <dbReference type="EMBL" id="KAH3663673.1"/>
    </source>
</evidence>
<dbReference type="PROSITE" id="PS00478">
    <property type="entry name" value="LIM_DOMAIN_1"/>
    <property type="match status" value="1"/>
</dbReference>
<dbReference type="AlphaFoldDB" id="A0A9P8P178"/>
<evidence type="ECO:0000256" key="5">
    <source>
        <dbReference type="SAM" id="Coils"/>
    </source>
</evidence>
<dbReference type="PROSITE" id="PS50023">
    <property type="entry name" value="LIM_DOMAIN_2"/>
    <property type="match status" value="1"/>
</dbReference>